<keyword evidence="2" id="KW-1185">Reference proteome</keyword>
<proteinExistence type="predicted"/>
<dbReference type="AlphaFoldDB" id="A0A9W6WZL2"/>
<sequence>MLAVEGPSVTTVFRGKRYESFFMNDSKTDCDDWIPSHGPDTLLGQNKMIKIAESDLGIEEHRDRREFAGDQ</sequence>
<protein>
    <submittedName>
        <fullName evidence="1">Unnamed protein product</fullName>
    </submittedName>
</protein>
<dbReference type="Proteomes" id="UP001165083">
    <property type="component" value="Unassembled WGS sequence"/>
</dbReference>
<evidence type="ECO:0000313" key="1">
    <source>
        <dbReference type="EMBL" id="GMF23427.1"/>
    </source>
</evidence>
<dbReference type="EMBL" id="BSXW01000476">
    <property type="protein sequence ID" value="GMF23427.1"/>
    <property type="molecule type" value="Genomic_DNA"/>
</dbReference>
<accession>A0A9W6WZL2</accession>
<reference evidence="1" key="1">
    <citation type="submission" date="2023-04" db="EMBL/GenBank/DDBJ databases">
        <title>Phytophthora lilii NBRC 32176.</title>
        <authorList>
            <person name="Ichikawa N."/>
            <person name="Sato H."/>
            <person name="Tonouchi N."/>
        </authorList>
    </citation>
    <scope>NUCLEOTIDE SEQUENCE</scope>
    <source>
        <strain evidence="1">NBRC 32176</strain>
    </source>
</reference>
<comment type="caution">
    <text evidence="1">The sequence shown here is derived from an EMBL/GenBank/DDBJ whole genome shotgun (WGS) entry which is preliminary data.</text>
</comment>
<name>A0A9W6WZL2_9STRA</name>
<evidence type="ECO:0000313" key="2">
    <source>
        <dbReference type="Proteomes" id="UP001165083"/>
    </source>
</evidence>
<organism evidence="1 2">
    <name type="scientific">Phytophthora lilii</name>
    <dbReference type="NCBI Taxonomy" id="2077276"/>
    <lineage>
        <taxon>Eukaryota</taxon>
        <taxon>Sar</taxon>
        <taxon>Stramenopiles</taxon>
        <taxon>Oomycota</taxon>
        <taxon>Peronosporomycetes</taxon>
        <taxon>Peronosporales</taxon>
        <taxon>Peronosporaceae</taxon>
        <taxon>Phytophthora</taxon>
    </lineage>
</organism>
<gene>
    <name evidence="1" type="ORF">Plil01_000945700</name>
</gene>